<proteinExistence type="predicted"/>
<evidence type="ECO:0000313" key="2">
    <source>
        <dbReference type="Proteomes" id="UP000000763"/>
    </source>
</evidence>
<evidence type="ECO:0000313" key="1">
    <source>
        <dbReference type="EMBL" id="BAH91128.1"/>
    </source>
</evidence>
<reference evidence="2" key="2">
    <citation type="journal article" date="2008" name="Nucleic Acids Res.">
        <title>The rice annotation project database (RAP-DB): 2008 update.</title>
        <authorList>
            <consortium name="The rice annotation project (RAP)"/>
        </authorList>
    </citation>
    <scope>GENOME REANNOTATION</scope>
    <source>
        <strain evidence="2">cv. Nipponbare</strain>
    </source>
</reference>
<dbReference type="AlphaFoldDB" id="C7IWI3"/>
<dbReference type="EMBL" id="AP008207">
    <property type="protein sequence ID" value="BAH91128.1"/>
    <property type="molecule type" value="Genomic_DNA"/>
</dbReference>
<reference evidence="1 2" key="1">
    <citation type="journal article" date="2005" name="Nature">
        <title>The map-based sequence of the rice genome.</title>
        <authorList>
            <consortium name="International rice genome sequencing project (IRGSP)"/>
            <person name="Matsumoto T."/>
            <person name="Wu J."/>
            <person name="Kanamori H."/>
            <person name="Katayose Y."/>
            <person name="Fujisawa M."/>
            <person name="Namiki N."/>
            <person name="Mizuno H."/>
            <person name="Yamamoto K."/>
            <person name="Antonio B.A."/>
            <person name="Baba T."/>
            <person name="Sakata K."/>
            <person name="Nagamura Y."/>
            <person name="Aoki H."/>
            <person name="Arikawa K."/>
            <person name="Arita K."/>
            <person name="Bito T."/>
            <person name="Chiden Y."/>
            <person name="Fujitsuka N."/>
            <person name="Fukunaka R."/>
            <person name="Hamada M."/>
            <person name="Harada C."/>
            <person name="Hayashi A."/>
            <person name="Hijishita S."/>
            <person name="Honda M."/>
            <person name="Hosokawa S."/>
            <person name="Ichikawa Y."/>
            <person name="Idonuma A."/>
            <person name="Iijima M."/>
            <person name="Ikeda M."/>
            <person name="Ikeno M."/>
            <person name="Ito K."/>
            <person name="Ito S."/>
            <person name="Ito T."/>
            <person name="Ito Y."/>
            <person name="Ito Y."/>
            <person name="Iwabuchi A."/>
            <person name="Kamiya K."/>
            <person name="Karasawa W."/>
            <person name="Kurita K."/>
            <person name="Katagiri S."/>
            <person name="Kikuta A."/>
            <person name="Kobayashi H."/>
            <person name="Kobayashi N."/>
            <person name="Machita K."/>
            <person name="Maehara T."/>
            <person name="Masukawa M."/>
            <person name="Mizubayashi T."/>
            <person name="Mukai Y."/>
            <person name="Nagasaki H."/>
            <person name="Nagata Y."/>
            <person name="Naito S."/>
            <person name="Nakashima M."/>
            <person name="Nakama Y."/>
            <person name="Nakamichi Y."/>
            <person name="Nakamura M."/>
            <person name="Meguro A."/>
            <person name="Negishi M."/>
            <person name="Ohta I."/>
            <person name="Ohta T."/>
            <person name="Okamoto M."/>
            <person name="Ono N."/>
            <person name="Saji S."/>
            <person name="Sakaguchi M."/>
            <person name="Sakai K."/>
            <person name="Shibata M."/>
            <person name="Shimokawa T."/>
            <person name="Song J."/>
            <person name="Takazaki Y."/>
            <person name="Terasawa K."/>
            <person name="Tsugane M."/>
            <person name="Tsuji K."/>
            <person name="Ueda S."/>
            <person name="Waki K."/>
            <person name="Yamagata H."/>
            <person name="Yamamoto M."/>
            <person name="Yamamoto S."/>
            <person name="Yamane H."/>
            <person name="Yoshiki S."/>
            <person name="Yoshihara R."/>
            <person name="Yukawa K."/>
            <person name="Zhong H."/>
            <person name="Yano M."/>
            <person name="Yuan Q."/>
            <person name="Ouyang S."/>
            <person name="Liu J."/>
            <person name="Jones K.M."/>
            <person name="Gansberger K."/>
            <person name="Moffat K."/>
            <person name="Hill J."/>
            <person name="Bera J."/>
            <person name="Fadrosh D."/>
            <person name="Jin S."/>
            <person name="Johri S."/>
            <person name="Kim M."/>
            <person name="Overton L."/>
            <person name="Reardon M."/>
            <person name="Tsitrin T."/>
            <person name="Vuong H."/>
            <person name="Weaver B."/>
            <person name="Ciecko A."/>
            <person name="Tallon L."/>
            <person name="Jackson J."/>
            <person name="Pai G."/>
            <person name="Aken S.V."/>
            <person name="Utterback T."/>
            <person name="Reidmuller S."/>
            <person name="Feldblyum T."/>
            <person name="Hsiao J."/>
            <person name="Zismann V."/>
            <person name="Iobst S."/>
            <person name="de Vazeille A.R."/>
            <person name="Buell C.R."/>
            <person name="Ying K."/>
            <person name="Li Y."/>
            <person name="Lu T."/>
            <person name="Huang Y."/>
            <person name="Zhao Q."/>
            <person name="Feng Q."/>
            <person name="Zhang L."/>
            <person name="Zhu J."/>
            <person name="Weng Q."/>
            <person name="Mu J."/>
            <person name="Lu Y."/>
            <person name="Fan D."/>
            <person name="Liu Y."/>
            <person name="Guan J."/>
            <person name="Zhang Y."/>
            <person name="Yu S."/>
            <person name="Liu X."/>
            <person name="Zhang Y."/>
            <person name="Hong G."/>
            <person name="Han B."/>
            <person name="Choisne N."/>
            <person name="Demange N."/>
            <person name="Orjeda G."/>
            <person name="Samain S."/>
            <person name="Cattolico L."/>
            <person name="Pelletier E."/>
            <person name="Couloux A."/>
            <person name="Segurens B."/>
            <person name="Wincker P."/>
            <person name="D'Hont A."/>
            <person name="Scarpelli C."/>
            <person name="Weissenbach J."/>
            <person name="Salanoubat M."/>
            <person name="Quetier F."/>
            <person name="Yu Y."/>
            <person name="Kim H.R."/>
            <person name="Rambo T."/>
            <person name="Currie J."/>
            <person name="Collura K."/>
            <person name="Luo M."/>
            <person name="Yang T."/>
            <person name="Ammiraju J.S.S."/>
            <person name="Engler F."/>
            <person name="Soderlund C."/>
            <person name="Wing R.A."/>
            <person name="Palmer L.E."/>
            <person name="de la Bastide M."/>
            <person name="Spiegel L."/>
            <person name="Nascimento L."/>
            <person name="Zutavern T."/>
            <person name="O'Shaughnessy A."/>
            <person name="Dike S."/>
            <person name="Dedhia N."/>
            <person name="Preston R."/>
            <person name="Balija V."/>
            <person name="McCombie W.R."/>
            <person name="Chow T."/>
            <person name="Chen H."/>
            <person name="Chung M."/>
            <person name="Chen C."/>
            <person name="Shaw J."/>
            <person name="Wu H."/>
            <person name="Hsiao K."/>
            <person name="Chao Y."/>
            <person name="Chu M."/>
            <person name="Cheng C."/>
            <person name="Hour A."/>
            <person name="Lee P."/>
            <person name="Lin S."/>
            <person name="Lin Y."/>
            <person name="Liou J."/>
            <person name="Liu S."/>
            <person name="Hsing Y."/>
            <person name="Raghuvanshi S."/>
            <person name="Mohanty A."/>
            <person name="Bharti A.K."/>
            <person name="Gaur A."/>
            <person name="Gupta V."/>
            <person name="Kumar D."/>
            <person name="Ravi V."/>
            <person name="Vij S."/>
            <person name="Kapur A."/>
            <person name="Khurana P."/>
            <person name="Khurana P."/>
            <person name="Khurana J.P."/>
            <person name="Tyagi A.K."/>
            <person name="Gaikwad K."/>
            <person name="Singh A."/>
            <person name="Dalal V."/>
            <person name="Srivastava S."/>
            <person name="Dixit A."/>
            <person name="Pal A.K."/>
            <person name="Ghazi I.A."/>
            <person name="Yadav M."/>
            <person name="Pandit A."/>
            <person name="Bhargava A."/>
            <person name="Sureshbabu K."/>
            <person name="Batra K."/>
            <person name="Sharma T.R."/>
            <person name="Mohapatra T."/>
            <person name="Singh N.K."/>
            <person name="Messing J."/>
            <person name="Nelson A.B."/>
            <person name="Fuks G."/>
            <person name="Kavchok S."/>
            <person name="Keizer G."/>
            <person name="Linton E."/>
            <person name="Llaca V."/>
            <person name="Song R."/>
            <person name="Tanyolac B."/>
            <person name="Young S."/>
            <person name="Ho-Il K."/>
            <person name="Hahn J.H."/>
            <person name="Sangsakoo G."/>
            <person name="Vanavichit A."/>
            <person name="de Mattos Luiz.A.T."/>
            <person name="Zimmer P.D."/>
            <person name="Malone G."/>
            <person name="Dellagostin O."/>
            <person name="de Oliveira A.C."/>
            <person name="Bevan M."/>
            <person name="Bancroft I."/>
            <person name="Minx P."/>
            <person name="Cordum H."/>
            <person name="Wilson R."/>
            <person name="Cheng Z."/>
            <person name="Jin W."/>
            <person name="Jiang J."/>
            <person name="Leong S.A."/>
            <person name="Iwama H."/>
            <person name="Gojobori T."/>
            <person name="Itoh T."/>
            <person name="Niimura Y."/>
            <person name="Fujii Y."/>
            <person name="Habara T."/>
            <person name="Sakai H."/>
            <person name="Sato Y."/>
            <person name="Wilson G."/>
            <person name="Kumar K."/>
            <person name="McCouch S."/>
            <person name="Juretic N."/>
            <person name="Hoen D."/>
            <person name="Wright S."/>
            <person name="Bruskiewich R."/>
            <person name="Bureau T."/>
            <person name="Miyao A."/>
            <person name="Hirochika H."/>
            <person name="Nishikawa T."/>
            <person name="Kadowaki K."/>
            <person name="Sugiura M."/>
            <person name="Burr B."/>
            <person name="Sasaki T."/>
        </authorList>
    </citation>
    <scope>NUCLEOTIDE SEQUENCE [LARGE SCALE GENOMIC DNA]</scope>
    <source>
        <strain evidence="2">cv. Nipponbare</strain>
    </source>
</reference>
<accession>C7IWI3</accession>
<dbReference type="KEGG" id="dosa:Os01g0540800"/>
<organism evidence="1 2">
    <name type="scientific">Oryza sativa subsp. japonica</name>
    <name type="common">Rice</name>
    <dbReference type="NCBI Taxonomy" id="39947"/>
    <lineage>
        <taxon>Eukaryota</taxon>
        <taxon>Viridiplantae</taxon>
        <taxon>Streptophyta</taxon>
        <taxon>Embryophyta</taxon>
        <taxon>Tracheophyta</taxon>
        <taxon>Spermatophyta</taxon>
        <taxon>Magnoliopsida</taxon>
        <taxon>Liliopsida</taxon>
        <taxon>Poales</taxon>
        <taxon>Poaceae</taxon>
        <taxon>BOP clade</taxon>
        <taxon>Oryzoideae</taxon>
        <taxon>Oryzeae</taxon>
        <taxon>Oryzinae</taxon>
        <taxon>Oryza</taxon>
        <taxon>Oryza sativa</taxon>
    </lineage>
</organism>
<feature type="non-terminal residue" evidence="1">
    <location>
        <position position="1"/>
    </location>
</feature>
<dbReference type="Proteomes" id="UP000000763">
    <property type="component" value="Chromosome 1"/>
</dbReference>
<sequence>FSACLSEKQIDLSLCAIADDGIFFKSNMILMENRKTIGQLGEIASLAPYRTTVVRQGTYRTTTVR</sequence>
<gene>
    <name evidence="1" type="ordered locus">Os01g0540800</name>
</gene>
<name>C7IWI3_ORYSJ</name>
<protein>
    <submittedName>
        <fullName evidence="1">Os01g0540800 protein</fullName>
    </submittedName>
</protein>